<comment type="catalytic activity">
    <reaction evidence="4">
        <text>5-methylsulfanyl-2,3-dioxopentyl phosphate + H2O = 1,2-dihydroxy-5-(methylsulfanyl)pent-1-en-3-one + phosphate</text>
        <dbReference type="Rhea" id="RHEA:21700"/>
        <dbReference type="ChEBI" id="CHEBI:15377"/>
        <dbReference type="ChEBI" id="CHEBI:43474"/>
        <dbReference type="ChEBI" id="CHEBI:49252"/>
        <dbReference type="ChEBI" id="CHEBI:58828"/>
        <dbReference type="EC" id="3.1.3.77"/>
    </reaction>
</comment>
<dbReference type="Gene3D" id="1.10.720.60">
    <property type="match status" value="1"/>
</dbReference>
<dbReference type="NCBIfam" id="TIGR01691">
    <property type="entry name" value="enolase-ppase"/>
    <property type="match status" value="1"/>
</dbReference>
<dbReference type="SFLD" id="SFLDG01133">
    <property type="entry name" value="C1.5.4:_Enolase-phosphatase_Li"/>
    <property type="match status" value="1"/>
</dbReference>
<comment type="pathway">
    <text evidence="4">Amino-acid biosynthesis; L-methionine biosynthesis via salvage pathway; L-methionine from S-methyl-5-thio-alpha-D-ribose 1-phosphate: step 3/6.</text>
</comment>
<keyword evidence="4" id="KW-0479">Metal-binding</keyword>
<dbReference type="EC" id="3.1.3.77" evidence="4"/>
<dbReference type="InterPro" id="IPR023214">
    <property type="entry name" value="HAD_sf"/>
</dbReference>
<dbReference type="CDD" id="cd01629">
    <property type="entry name" value="HAD_EP"/>
    <property type="match status" value="1"/>
</dbReference>
<organism evidence="5 6">
    <name type="scientific">Prosthecomicrobium pneumaticum</name>
    <dbReference type="NCBI Taxonomy" id="81895"/>
    <lineage>
        <taxon>Bacteria</taxon>
        <taxon>Pseudomonadati</taxon>
        <taxon>Pseudomonadota</taxon>
        <taxon>Alphaproteobacteria</taxon>
        <taxon>Hyphomicrobiales</taxon>
        <taxon>Kaistiaceae</taxon>
        <taxon>Prosthecomicrobium</taxon>
    </lineage>
</organism>
<dbReference type="GO" id="GO:0043716">
    <property type="term" value="F:2-hydroxy-3-keto-5-methylthiopentenyl-1-phosphate phosphatase activity"/>
    <property type="evidence" value="ECO:0007669"/>
    <property type="project" value="UniProtKB-UniRule"/>
</dbReference>
<accession>A0A7W9CT29</accession>
<dbReference type="GO" id="GO:0019509">
    <property type="term" value="P:L-methionine salvage from methylthioadenosine"/>
    <property type="evidence" value="ECO:0007669"/>
    <property type="project" value="UniProtKB-UniRule"/>
</dbReference>
<evidence type="ECO:0000256" key="3">
    <source>
        <dbReference type="ARBA" id="ARBA00023167"/>
    </source>
</evidence>
<dbReference type="AlphaFoldDB" id="A0A7W9CT29"/>
<evidence type="ECO:0000256" key="1">
    <source>
        <dbReference type="ARBA" id="ARBA00022605"/>
    </source>
</evidence>
<name>A0A7W9CT29_9HYPH</name>
<dbReference type="PANTHER" id="PTHR20371">
    <property type="entry name" value="ENOLASE-PHOSPHATASE E1"/>
    <property type="match status" value="1"/>
</dbReference>
<dbReference type="SFLD" id="SFLDG01129">
    <property type="entry name" value="C1.5:_HAD__Beta-PGM__Phosphata"/>
    <property type="match status" value="1"/>
</dbReference>
<dbReference type="GO" id="GO:0043874">
    <property type="term" value="F:acireductone synthase activity"/>
    <property type="evidence" value="ECO:0007669"/>
    <property type="project" value="UniProtKB-EC"/>
</dbReference>
<dbReference type="GO" id="GO:0000287">
    <property type="term" value="F:magnesium ion binding"/>
    <property type="evidence" value="ECO:0007669"/>
    <property type="project" value="UniProtKB-UniRule"/>
</dbReference>
<comment type="similarity">
    <text evidence="4">Belongs to the HAD-like hydrolase superfamily. MasA/MtnC family.</text>
</comment>
<dbReference type="HAMAP" id="MF_01681">
    <property type="entry name" value="Salvage_MtnC"/>
    <property type="match status" value="1"/>
</dbReference>
<dbReference type="Proteomes" id="UP000523821">
    <property type="component" value="Unassembled WGS sequence"/>
</dbReference>
<keyword evidence="6" id="KW-1185">Reference proteome</keyword>
<dbReference type="EMBL" id="JACHOO010000001">
    <property type="protein sequence ID" value="MBB5751418.1"/>
    <property type="molecule type" value="Genomic_DNA"/>
</dbReference>
<dbReference type="UniPathway" id="UPA00904">
    <property type="reaction ID" value="UER00876"/>
</dbReference>
<keyword evidence="1 4" id="KW-0028">Amino-acid biosynthesis</keyword>
<evidence type="ECO:0000313" key="5">
    <source>
        <dbReference type="EMBL" id="MBB5751418.1"/>
    </source>
</evidence>
<evidence type="ECO:0000313" key="6">
    <source>
        <dbReference type="Proteomes" id="UP000523821"/>
    </source>
</evidence>
<proteinExistence type="inferred from homology"/>
<comment type="pathway">
    <text evidence="4">Amino-acid biosynthesis; L-methionine biosynthesis via salvage pathway; L-methionine from S-methyl-5-thio-alpha-D-ribose 1-phosphate: step 4/6.</text>
</comment>
<dbReference type="GO" id="GO:0043715">
    <property type="term" value="F:2,3-diketo-5-methylthiopentyl-1-phosphate enolase activity"/>
    <property type="evidence" value="ECO:0007669"/>
    <property type="project" value="UniProtKB-UniRule"/>
</dbReference>
<keyword evidence="3 4" id="KW-0486">Methionine biosynthesis</keyword>
<comment type="function">
    <text evidence="4">Bifunctional enzyme that catalyzes the enolization of 2,3-diketo-5-methylthiopentyl-1-phosphate (DK-MTP-1-P) into the intermediate 2-hydroxy-3-keto-5-methylthiopentenyl-1-phosphate (HK-MTPenyl-1-P), which is then dephosphorylated to form the acireductone 1,2-dihydroxy-3-keto-5-methylthiopentene (DHK-MTPene).</text>
</comment>
<dbReference type="InterPro" id="IPR036412">
    <property type="entry name" value="HAD-like_sf"/>
</dbReference>
<dbReference type="Gene3D" id="3.40.50.1000">
    <property type="entry name" value="HAD superfamily/HAD-like"/>
    <property type="match status" value="1"/>
</dbReference>
<evidence type="ECO:0000256" key="2">
    <source>
        <dbReference type="ARBA" id="ARBA00022801"/>
    </source>
</evidence>
<dbReference type="InterPro" id="IPR023943">
    <property type="entry name" value="Enolase-ppase_E1"/>
</dbReference>
<keyword evidence="2 4" id="KW-0378">Hydrolase</keyword>
<keyword evidence="4" id="KW-0460">Magnesium</keyword>
<comment type="subunit">
    <text evidence="4">Monomer.</text>
</comment>
<reference evidence="5 6" key="1">
    <citation type="submission" date="2020-08" db="EMBL/GenBank/DDBJ databases">
        <title>Genomic Encyclopedia of Type Strains, Phase IV (KMG-IV): sequencing the most valuable type-strain genomes for metagenomic binning, comparative biology and taxonomic classification.</title>
        <authorList>
            <person name="Goeker M."/>
        </authorList>
    </citation>
    <scope>NUCLEOTIDE SEQUENCE [LARGE SCALE GENOMIC DNA]</scope>
    <source>
        <strain evidence="5 6">DSM 16268</strain>
    </source>
</reference>
<dbReference type="RefSeq" id="WP_183852064.1">
    <property type="nucleotide sequence ID" value="NZ_JACHOO010000001.1"/>
</dbReference>
<dbReference type="Pfam" id="PF00702">
    <property type="entry name" value="Hydrolase"/>
    <property type="match status" value="1"/>
</dbReference>
<comment type="caution">
    <text evidence="5">The sequence shown here is derived from an EMBL/GenBank/DDBJ whole genome shotgun (WGS) entry which is preliminary data.</text>
</comment>
<sequence>MTDALTFSPDVVLLDIEGTISSQSYVVDVMYPYVRDHLPGYLAARRGDPVIERILADAAALAGPGADPVEAMLGWLAEDKKAPPLKKAQGLIWEAGYAEGAFRGHIYEDAHAALVRWRAAGVPLFIFSSGSVQAQVQFFENNAAGDLRGLFSGHFDTDIGAKVETESYRRIAAAIGVAPDRLLFFSDNPRELVAATAAGLPVVHVLREDVASDPRFPEIRSFEEVTLRTAPAAE</sequence>
<protein>
    <recommendedName>
        <fullName evidence="4">Enolase-phosphatase E1</fullName>
        <ecNumber evidence="4">3.1.3.77</ecNumber>
    </recommendedName>
    <alternativeName>
        <fullName evidence="4">2,3-diketo-5-methylthio-1-phosphopentane phosphatase</fullName>
    </alternativeName>
</protein>
<dbReference type="PRINTS" id="PR00413">
    <property type="entry name" value="HADHALOGNASE"/>
</dbReference>
<gene>
    <name evidence="4" type="primary">mtnC</name>
    <name evidence="5" type="ORF">GGQ63_000461</name>
</gene>
<dbReference type="InterPro" id="IPR006439">
    <property type="entry name" value="HAD-SF_hydro_IA"/>
</dbReference>
<dbReference type="SUPFAM" id="SSF56784">
    <property type="entry name" value="HAD-like"/>
    <property type="match status" value="1"/>
</dbReference>
<evidence type="ECO:0000256" key="4">
    <source>
        <dbReference type="HAMAP-Rule" id="MF_01681"/>
    </source>
</evidence>
<comment type="cofactor">
    <cofactor evidence="4">
        <name>Mg(2+)</name>
        <dbReference type="ChEBI" id="CHEBI:18420"/>
    </cofactor>
    <text evidence="4">Binds 1 Mg(2+) ion per subunit.</text>
</comment>
<dbReference type="SFLD" id="SFLDS00003">
    <property type="entry name" value="Haloacid_Dehalogenase"/>
    <property type="match status" value="1"/>
</dbReference>
<dbReference type="PANTHER" id="PTHR20371:SF1">
    <property type="entry name" value="ENOLASE-PHOSPHATASE E1"/>
    <property type="match status" value="1"/>
</dbReference>